<organism evidence="3">
    <name type="scientific">Phytobacter massiliensis</name>
    <dbReference type="NCBI Taxonomy" id="1485952"/>
    <lineage>
        <taxon>Bacteria</taxon>
        <taxon>Pseudomonadati</taxon>
        <taxon>Pseudomonadota</taxon>
        <taxon>Gammaproteobacteria</taxon>
        <taxon>Enterobacterales</taxon>
        <taxon>Enterobacteriaceae</taxon>
        <taxon>Phytobacter</taxon>
    </lineage>
</organism>
<accession>A0A6N2ZN46</accession>
<dbReference type="InterPro" id="IPR050426">
    <property type="entry name" value="Glycosyltransferase_28"/>
</dbReference>
<dbReference type="EC" id="2.4.1.276" evidence="3"/>
<dbReference type="RefSeq" id="WP_156564755.1">
    <property type="nucleotide sequence ID" value="NZ_CACRTZ010000004.1"/>
</dbReference>
<keyword evidence="2 3" id="KW-0328">Glycosyltransferase</keyword>
<protein>
    <submittedName>
        <fullName evidence="3">Zeaxanthin glucosyltransferase</fullName>
        <ecNumber evidence="3">2.4.1.276</ecNumber>
    </submittedName>
</protein>
<dbReference type="PANTHER" id="PTHR48050:SF13">
    <property type="entry name" value="STEROL 3-BETA-GLUCOSYLTRANSFERASE UGT80A2"/>
    <property type="match status" value="1"/>
</dbReference>
<proteinExistence type="inferred from homology"/>
<evidence type="ECO:0000256" key="2">
    <source>
        <dbReference type="RuleBase" id="RU003718"/>
    </source>
</evidence>
<dbReference type="GO" id="GO:0017000">
    <property type="term" value="P:antibiotic biosynthetic process"/>
    <property type="evidence" value="ECO:0007669"/>
    <property type="project" value="UniProtKB-ARBA"/>
</dbReference>
<evidence type="ECO:0000256" key="1">
    <source>
        <dbReference type="ARBA" id="ARBA00022679"/>
    </source>
</evidence>
<gene>
    <name evidence="3" type="primary">crtX</name>
    <name evidence="3" type="ORF">EMLFYP7_00666</name>
</gene>
<dbReference type="InterPro" id="IPR002213">
    <property type="entry name" value="UDP_glucos_trans"/>
</dbReference>
<dbReference type="GO" id="GO:0008194">
    <property type="term" value="F:UDP-glycosyltransferase activity"/>
    <property type="evidence" value="ECO:0007669"/>
    <property type="project" value="InterPro"/>
</dbReference>
<dbReference type="SUPFAM" id="SSF53756">
    <property type="entry name" value="UDP-Glycosyltransferase/glycogen phosphorylase"/>
    <property type="match status" value="1"/>
</dbReference>
<comment type="similarity">
    <text evidence="2">Belongs to the UDP-glycosyltransferase family.</text>
</comment>
<dbReference type="Pfam" id="PF00201">
    <property type="entry name" value="UDPGT"/>
    <property type="match status" value="1"/>
</dbReference>
<dbReference type="AlphaFoldDB" id="A0A6N2ZN46"/>
<reference evidence="3" key="1">
    <citation type="submission" date="2019-11" db="EMBL/GenBank/DDBJ databases">
        <authorList>
            <person name="Feng L."/>
        </authorList>
    </citation>
    <scope>NUCLEOTIDE SEQUENCE</scope>
    <source>
        <strain evidence="3">EMassiliensisLFYP7</strain>
    </source>
</reference>
<name>A0A6N2ZN46_9ENTR</name>
<sequence>MSHYAIIAPPLYSHVRALEALGQQLIARGHHITFFQQAEARALLSDARIGFCAVGEQTHPPGSLARTLNVTAHPFGPGLFRLINDLAGTTDMLCRELPAALERCAVDGVIVDQMEPAGGLVAEALGLPFVSVACALPVNRDETIPLPVMPFLYSTSARSHKRYAASTRIHDWLMRRQGDVIAFHAERFGLTARRGLHECLSPLAQISQTIDAFDFPRHLPACFHAVGPLRPAQATAIDAQEVPDEPLIFASLGTLQGHRYRLFHTIAAACRQRNVRLLIAHCGGLNARQAATLAATGARVTDFAEQPAILRQAQAVITHGGLNTVMDAIASGTPVLAIPLAFDQPGVAARIEYSGIGRRASRFACSRSLADKLGDLLSNPDYRQRLTAMQPALQQAGGARLAARIVEQALGSRRPVLAGAA</sequence>
<dbReference type="PROSITE" id="PS00375">
    <property type="entry name" value="UDPGT"/>
    <property type="match status" value="1"/>
</dbReference>
<dbReference type="EMBL" id="CACRTZ010000004">
    <property type="protein sequence ID" value="VYT80889.1"/>
    <property type="molecule type" value="Genomic_DNA"/>
</dbReference>
<dbReference type="CDD" id="cd03784">
    <property type="entry name" value="GT1_Gtf-like"/>
    <property type="match status" value="1"/>
</dbReference>
<evidence type="ECO:0000313" key="3">
    <source>
        <dbReference type="EMBL" id="VYT80889.1"/>
    </source>
</evidence>
<dbReference type="Gene3D" id="3.40.50.2000">
    <property type="entry name" value="Glycogen Phosphorylase B"/>
    <property type="match status" value="2"/>
</dbReference>
<dbReference type="InterPro" id="IPR035595">
    <property type="entry name" value="UDP_glycos_trans_CS"/>
</dbReference>
<dbReference type="PANTHER" id="PTHR48050">
    <property type="entry name" value="STEROL 3-BETA-GLUCOSYLTRANSFERASE"/>
    <property type="match status" value="1"/>
</dbReference>
<keyword evidence="1 2" id="KW-0808">Transferase</keyword>